<dbReference type="PANTHER" id="PTHR36851:SF1">
    <property type="entry name" value="GLYCO_TRANS_2-LIKE DOMAIN-CONTAINING PROTEIN"/>
    <property type="match status" value="1"/>
</dbReference>
<gene>
    <name evidence="3" type="ORF">VC83_05143</name>
</gene>
<feature type="transmembrane region" description="Helical" evidence="1">
    <location>
        <begin position="68"/>
        <end position="94"/>
    </location>
</feature>
<organism evidence="3">
    <name type="scientific">Pseudogymnoascus destructans</name>
    <dbReference type="NCBI Taxonomy" id="655981"/>
    <lineage>
        <taxon>Eukaryota</taxon>
        <taxon>Fungi</taxon>
        <taxon>Dikarya</taxon>
        <taxon>Ascomycota</taxon>
        <taxon>Pezizomycotina</taxon>
        <taxon>Leotiomycetes</taxon>
        <taxon>Thelebolales</taxon>
        <taxon>Thelebolaceae</taxon>
        <taxon>Pseudogymnoascus</taxon>
    </lineage>
</organism>
<reference evidence="3" key="1">
    <citation type="submission" date="2016-03" db="EMBL/GenBank/DDBJ databases">
        <title>Updated assembly of Pseudogymnoascus destructans, the fungus causing white-nose syndrome of bats.</title>
        <authorList>
            <person name="Palmer J.M."/>
            <person name="Drees K.P."/>
            <person name="Foster J.T."/>
            <person name="Lindner D.L."/>
        </authorList>
    </citation>
    <scope>NUCLEOTIDE SEQUENCE [LARGE SCALE GENOMIC DNA]</scope>
    <source>
        <strain evidence="3">20631-21</strain>
    </source>
</reference>
<dbReference type="EMBL" id="KV441396">
    <property type="protein sequence ID" value="OAF58713.1"/>
    <property type="molecule type" value="Genomic_DNA"/>
</dbReference>
<keyword evidence="1" id="KW-1133">Transmembrane helix</keyword>
<dbReference type="AlphaFoldDB" id="A0A177ABZ9"/>
<dbReference type="RefSeq" id="XP_024323997.1">
    <property type="nucleotide sequence ID" value="XM_024468768.1"/>
</dbReference>
<evidence type="ECO:0000259" key="2">
    <source>
        <dbReference type="Pfam" id="PF13632"/>
    </source>
</evidence>
<evidence type="ECO:0000256" key="1">
    <source>
        <dbReference type="SAM" id="Phobius"/>
    </source>
</evidence>
<keyword evidence="1" id="KW-0472">Membrane</keyword>
<sequence>MSIFLWATRRVGGLSVLALASLLSISLYLEWSTRKQNIQKPQGDFKAPSHASNTTPPVTNGGYWTLAFAYYSVLIHAMVLMFPVRACLAVGSLTRGVKAVSRNRSLQRFKYGPTRRLSFMSLASDVTLTSSLASTSSSSDAGDSDMIDSVTDVEYDQEKVIHAIIIPNYKEDVDGLRETLDVLASHPQARLSYDVYLAMETRESGAEVKAMGLVSEYMKKFRFIYFTMHPSDIPGEAPGKGSNAAWAARKLSERYSMEERRDVIITGIDADSHLSSNYTALITNMHLEYPELAQTTLYSAPILFDRNAHLVPTVVRVADILWCAAGLSGLYACSSIRPPTSVYSLPLELVDRVGGWDSDPEAIGEDLHMYLKCFFALNGNLTSRTVLSPVSQTSVCSGQKGHRGLVMDIRARYAQAMRHMWGALDSGYAMRQMVKLWKNRKTTVHSYRPLHTTLNAETDYLPTPDEKMEERKAENGIFSDVTHGDVNSPDYIRIFYLFHRLFEAHFLPTHMILLVLASSLYTCITADRPDTLHIAWTFSLTNYLRIISFGGTAVYLMLYESYHATGAGLRLAEMTSVGLAEHMVFSFRKFPGNLVDYAVSPLVAPLFGCVPALQAQFSHFWTQELVYAVSAKPEVVGRVRTKTVSGEEFLSV</sequence>
<dbReference type="PANTHER" id="PTHR36851">
    <property type="entry name" value="UNNAMED PRODUCT"/>
    <property type="match status" value="1"/>
</dbReference>
<dbReference type="GeneID" id="36288210"/>
<evidence type="ECO:0000313" key="3">
    <source>
        <dbReference type="EMBL" id="OAF58713.1"/>
    </source>
</evidence>
<dbReference type="eggNOG" id="ENOG502QTTH">
    <property type="taxonomic scope" value="Eukaryota"/>
</dbReference>
<feature type="domain" description="Glycosyltransferase 2-like" evidence="2">
    <location>
        <begin position="264"/>
        <end position="533"/>
    </location>
</feature>
<feature type="transmembrane region" description="Helical" evidence="1">
    <location>
        <begin position="12"/>
        <end position="29"/>
    </location>
</feature>
<dbReference type="OrthoDB" id="5819478at2759"/>
<accession>A0A177ABZ9</accession>
<dbReference type="Proteomes" id="UP000077154">
    <property type="component" value="Unassembled WGS sequence"/>
</dbReference>
<keyword evidence="1" id="KW-0812">Transmembrane</keyword>
<dbReference type="VEuPathDB" id="FungiDB:GMDG_04804"/>
<dbReference type="Pfam" id="PF13632">
    <property type="entry name" value="Glyco_trans_2_3"/>
    <property type="match status" value="1"/>
</dbReference>
<protein>
    <recommendedName>
        <fullName evidence="2">Glycosyltransferase 2-like domain-containing protein</fullName>
    </recommendedName>
</protein>
<name>A0A177ABZ9_9PEZI</name>
<dbReference type="InterPro" id="IPR001173">
    <property type="entry name" value="Glyco_trans_2-like"/>
</dbReference>
<proteinExistence type="predicted"/>